<evidence type="ECO:0008006" key="4">
    <source>
        <dbReference type="Google" id="ProtNLM"/>
    </source>
</evidence>
<dbReference type="RefSeq" id="WP_209843338.1">
    <property type="nucleotide sequence ID" value="NZ_JAGGJP010000029.1"/>
</dbReference>
<sequence>MASMVRALVVLLIAVIAMWSVTQAASTTTMALSMASMTVHDSGSVEKAHCHDCRAGGASDEAGLLCYIGCVAPVLADLSVSFAPEVGAAISGPRGVPAILDLRGRSDPPDPFPPRLLILT</sequence>
<accession>A0ABW0SH12</accession>
<gene>
    <name evidence="2" type="ORF">ACFPOC_17845</name>
</gene>
<organism evidence="2 3">
    <name type="scientific">Rubellimicrobium aerolatum</name>
    <dbReference type="NCBI Taxonomy" id="490979"/>
    <lineage>
        <taxon>Bacteria</taxon>
        <taxon>Pseudomonadati</taxon>
        <taxon>Pseudomonadota</taxon>
        <taxon>Alphaproteobacteria</taxon>
        <taxon>Rhodobacterales</taxon>
        <taxon>Roseobacteraceae</taxon>
        <taxon>Rubellimicrobium</taxon>
    </lineage>
</organism>
<proteinExistence type="predicted"/>
<name>A0ABW0SH12_9RHOB</name>
<feature type="chain" id="PRO_5045496451" description="DUF2946 domain-containing protein" evidence="1">
    <location>
        <begin position="25"/>
        <end position="120"/>
    </location>
</feature>
<keyword evidence="3" id="KW-1185">Reference proteome</keyword>
<evidence type="ECO:0000256" key="1">
    <source>
        <dbReference type="SAM" id="SignalP"/>
    </source>
</evidence>
<feature type="signal peptide" evidence="1">
    <location>
        <begin position="1"/>
        <end position="24"/>
    </location>
</feature>
<reference evidence="3" key="1">
    <citation type="journal article" date="2019" name="Int. J. Syst. Evol. Microbiol.">
        <title>The Global Catalogue of Microorganisms (GCM) 10K type strain sequencing project: providing services to taxonomists for standard genome sequencing and annotation.</title>
        <authorList>
            <consortium name="The Broad Institute Genomics Platform"/>
            <consortium name="The Broad Institute Genome Sequencing Center for Infectious Disease"/>
            <person name="Wu L."/>
            <person name="Ma J."/>
        </authorList>
    </citation>
    <scope>NUCLEOTIDE SEQUENCE [LARGE SCALE GENOMIC DNA]</scope>
    <source>
        <strain evidence="3">KACC 11588</strain>
    </source>
</reference>
<evidence type="ECO:0000313" key="3">
    <source>
        <dbReference type="Proteomes" id="UP001596056"/>
    </source>
</evidence>
<comment type="caution">
    <text evidence="2">The sequence shown here is derived from an EMBL/GenBank/DDBJ whole genome shotgun (WGS) entry which is preliminary data.</text>
</comment>
<dbReference type="Proteomes" id="UP001596056">
    <property type="component" value="Unassembled WGS sequence"/>
</dbReference>
<keyword evidence="1" id="KW-0732">Signal</keyword>
<evidence type="ECO:0000313" key="2">
    <source>
        <dbReference type="EMBL" id="MFC5568270.1"/>
    </source>
</evidence>
<protein>
    <recommendedName>
        <fullName evidence="4">DUF2946 domain-containing protein</fullName>
    </recommendedName>
</protein>
<dbReference type="EMBL" id="JBHSNA010000033">
    <property type="protein sequence ID" value="MFC5568270.1"/>
    <property type="molecule type" value="Genomic_DNA"/>
</dbReference>